<evidence type="ECO:0000259" key="1">
    <source>
        <dbReference type="Pfam" id="PF01243"/>
    </source>
</evidence>
<feature type="domain" description="Pyridoxamine 5'-phosphate oxidase N-terminal" evidence="1">
    <location>
        <begin position="28"/>
        <end position="124"/>
    </location>
</feature>
<reference evidence="2 3" key="1">
    <citation type="submission" date="2022-11" db="EMBL/GenBank/DDBJ databases">
        <title>Study of microbial diversity in lake waters.</title>
        <authorList>
            <person name="Zhang J."/>
        </authorList>
    </citation>
    <scope>NUCLEOTIDE SEQUENCE [LARGE SCALE GENOMIC DNA]</scope>
    <source>
        <strain evidence="2 3">DT12</strain>
    </source>
</reference>
<dbReference type="SUPFAM" id="SSF50475">
    <property type="entry name" value="FMN-binding split barrel"/>
    <property type="match status" value="1"/>
</dbReference>
<organism evidence="2 3">
    <name type="scientific">Tumebacillus lacus</name>
    <dbReference type="NCBI Taxonomy" id="2995335"/>
    <lineage>
        <taxon>Bacteria</taxon>
        <taxon>Bacillati</taxon>
        <taxon>Bacillota</taxon>
        <taxon>Bacilli</taxon>
        <taxon>Bacillales</taxon>
        <taxon>Alicyclobacillaceae</taxon>
        <taxon>Tumebacillus</taxon>
    </lineage>
</organism>
<gene>
    <name evidence="2" type="ORF">OS242_04550</name>
</gene>
<name>A0ABT3WX68_9BACL</name>
<dbReference type="InterPro" id="IPR012349">
    <property type="entry name" value="Split_barrel_FMN-bd"/>
</dbReference>
<dbReference type="InterPro" id="IPR011576">
    <property type="entry name" value="Pyridox_Oxase_N"/>
</dbReference>
<dbReference type="PANTHER" id="PTHR42815:SF2">
    <property type="entry name" value="FAD-BINDING, PUTATIVE (AFU_ORTHOLOGUE AFUA_6G07600)-RELATED"/>
    <property type="match status" value="1"/>
</dbReference>
<keyword evidence="3" id="KW-1185">Reference proteome</keyword>
<evidence type="ECO:0000313" key="3">
    <source>
        <dbReference type="Proteomes" id="UP001208017"/>
    </source>
</evidence>
<evidence type="ECO:0000313" key="2">
    <source>
        <dbReference type="EMBL" id="MCX7569221.1"/>
    </source>
</evidence>
<dbReference type="Gene3D" id="2.30.110.10">
    <property type="entry name" value="Electron Transport, Fmn-binding Protein, Chain A"/>
    <property type="match status" value="1"/>
</dbReference>
<dbReference type="EMBL" id="JAPMLT010000002">
    <property type="protein sequence ID" value="MCX7569221.1"/>
    <property type="molecule type" value="Genomic_DNA"/>
</dbReference>
<comment type="caution">
    <text evidence="2">The sequence shown here is derived from an EMBL/GenBank/DDBJ whole genome shotgun (WGS) entry which is preliminary data.</text>
</comment>
<dbReference type="RefSeq" id="WP_267150472.1">
    <property type="nucleotide sequence ID" value="NZ_JAPMLT010000002.1"/>
</dbReference>
<sequence>MQLQQSGEELLREKFGTSGIHVGTRIHPFFKSFMESQQFFFLATSNAKGECDCSFRGGIPPVVVLDDQTLIFPDYEGNGAFQSLGNILENPHVGMLFVNFEHAIRIRINGRAEIIDTHPEWKRWFPTAIQFVKVTTQEVYGNCNARIPRLVGKE</sequence>
<accession>A0ABT3WX68</accession>
<protein>
    <submittedName>
        <fullName evidence="2">Pyridoxamine 5'-phosphate oxidase family protein</fullName>
    </submittedName>
</protein>
<dbReference type="Pfam" id="PF01243">
    <property type="entry name" value="PNPOx_N"/>
    <property type="match status" value="1"/>
</dbReference>
<dbReference type="Proteomes" id="UP001208017">
    <property type="component" value="Unassembled WGS sequence"/>
</dbReference>
<proteinExistence type="predicted"/>
<dbReference type="PANTHER" id="PTHR42815">
    <property type="entry name" value="FAD-BINDING, PUTATIVE (AFU_ORTHOLOGUE AFUA_6G07600)-RELATED"/>
    <property type="match status" value="1"/>
</dbReference>